<dbReference type="InterPro" id="IPR000700">
    <property type="entry name" value="PAS-assoc_C"/>
</dbReference>
<dbReference type="Gene3D" id="3.30.70.270">
    <property type="match status" value="1"/>
</dbReference>
<dbReference type="SUPFAM" id="SSF55785">
    <property type="entry name" value="PYP-like sensor domain (PAS domain)"/>
    <property type="match status" value="1"/>
</dbReference>
<dbReference type="InterPro" id="IPR043128">
    <property type="entry name" value="Rev_trsase/Diguanyl_cyclase"/>
</dbReference>
<dbReference type="InterPro" id="IPR035965">
    <property type="entry name" value="PAS-like_dom_sf"/>
</dbReference>
<evidence type="ECO:0000313" key="5">
    <source>
        <dbReference type="Proteomes" id="UP000622405"/>
    </source>
</evidence>
<feature type="domain" description="PAS" evidence="1">
    <location>
        <begin position="56"/>
        <end position="130"/>
    </location>
</feature>
<dbReference type="PROSITE" id="PS50887">
    <property type="entry name" value="GGDEF"/>
    <property type="match status" value="1"/>
</dbReference>
<dbReference type="Proteomes" id="UP000622405">
    <property type="component" value="Unassembled WGS sequence"/>
</dbReference>
<keyword evidence="5" id="KW-1185">Reference proteome</keyword>
<dbReference type="SMART" id="SM00086">
    <property type="entry name" value="PAC"/>
    <property type="match status" value="1"/>
</dbReference>
<dbReference type="InterPro" id="IPR050469">
    <property type="entry name" value="Diguanylate_Cyclase"/>
</dbReference>
<dbReference type="PROSITE" id="PS50112">
    <property type="entry name" value="PAS"/>
    <property type="match status" value="1"/>
</dbReference>
<evidence type="ECO:0000259" key="1">
    <source>
        <dbReference type="PROSITE" id="PS50112"/>
    </source>
</evidence>
<proteinExistence type="predicted"/>
<comment type="caution">
    <text evidence="4">The sequence shown here is derived from an EMBL/GenBank/DDBJ whole genome shotgun (WGS) entry which is preliminary data.</text>
</comment>
<dbReference type="InterPro" id="IPR000014">
    <property type="entry name" value="PAS"/>
</dbReference>
<dbReference type="Pfam" id="PF00990">
    <property type="entry name" value="GGDEF"/>
    <property type="match status" value="1"/>
</dbReference>
<dbReference type="PANTHER" id="PTHR45138">
    <property type="entry name" value="REGULATORY COMPONENTS OF SENSORY TRANSDUCTION SYSTEM"/>
    <property type="match status" value="1"/>
</dbReference>
<sequence length="347" mass="39862">MLSDDVKAMINYVNAILNNKKMNNDVPRIAEGDADFLELEQNLQTIKKGDKIGNDSDERHRLMIDNAWDIIATVDLAGNFTYISPSVEKITGYTPAEVINHYREIGYFLPGVQQEMDRQRARIKAMVEKGEHFDAINFEQRQVRKDGASIYTDTVLSGIYDEQNNFRELLAISRDITEKVKLRREMRALSETDKLTRLYNRVKLDYTLEYELCRAKTTATTFALIMIDIDHFKRINDQLGHLAGDVVLVELAKLFRAIIRSTDLIGRWGGEEFLVILPDTDDWEAMDLAEKIRSRVSEHRFPEQEQITISLGVSVFNGDATVDSIIHRADQALYQAKKNGKNQVQRM</sequence>
<dbReference type="CDD" id="cd01949">
    <property type="entry name" value="GGDEF"/>
    <property type="match status" value="1"/>
</dbReference>
<dbReference type="Pfam" id="PF13426">
    <property type="entry name" value="PAS_9"/>
    <property type="match status" value="1"/>
</dbReference>
<name>A0ABR6YUT7_9FIRM</name>
<evidence type="ECO:0000259" key="2">
    <source>
        <dbReference type="PROSITE" id="PS50113"/>
    </source>
</evidence>
<dbReference type="SUPFAM" id="SSF55073">
    <property type="entry name" value="Nucleotide cyclase"/>
    <property type="match status" value="1"/>
</dbReference>
<dbReference type="NCBIfam" id="TIGR00229">
    <property type="entry name" value="sensory_box"/>
    <property type="match status" value="1"/>
</dbReference>
<dbReference type="Gene3D" id="3.30.450.20">
    <property type="entry name" value="PAS domain"/>
    <property type="match status" value="1"/>
</dbReference>
<feature type="domain" description="GGDEF" evidence="3">
    <location>
        <begin position="220"/>
        <end position="347"/>
    </location>
</feature>
<reference evidence="4 5" key="1">
    <citation type="journal article" date="2020" name="mSystems">
        <title>Defining Genomic and Predicted Metabolic Features of the Acetobacterium Genus.</title>
        <authorList>
            <person name="Ross D.E."/>
            <person name="Marshall C.W."/>
            <person name="Gulliver D."/>
            <person name="May H.D."/>
            <person name="Norman R.S."/>
        </authorList>
    </citation>
    <scope>NUCLEOTIDE SEQUENCE [LARGE SCALE GENOMIC DNA]</scope>
    <source>
        <strain evidence="4 5">DSM 4132</strain>
    </source>
</reference>
<dbReference type="SMART" id="SM00091">
    <property type="entry name" value="PAS"/>
    <property type="match status" value="1"/>
</dbReference>
<dbReference type="RefSeq" id="WP_186893480.1">
    <property type="nucleotide sequence ID" value="NZ_WJBE01000003.1"/>
</dbReference>
<dbReference type="InterPro" id="IPR000160">
    <property type="entry name" value="GGDEF_dom"/>
</dbReference>
<organism evidence="4 5">
    <name type="scientific">Acetobacterium malicum</name>
    <dbReference type="NCBI Taxonomy" id="52692"/>
    <lineage>
        <taxon>Bacteria</taxon>
        <taxon>Bacillati</taxon>
        <taxon>Bacillota</taxon>
        <taxon>Clostridia</taxon>
        <taxon>Eubacteriales</taxon>
        <taxon>Eubacteriaceae</taxon>
        <taxon>Acetobacterium</taxon>
    </lineage>
</organism>
<dbReference type="PROSITE" id="PS50113">
    <property type="entry name" value="PAC"/>
    <property type="match status" value="1"/>
</dbReference>
<feature type="domain" description="PAC" evidence="2">
    <location>
        <begin position="136"/>
        <end position="188"/>
    </location>
</feature>
<protein>
    <submittedName>
        <fullName evidence="4">Diguanylate cyclase</fullName>
    </submittedName>
</protein>
<dbReference type="InterPro" id="IPR029787">
    <property type="entry name" value="Nucleotide_cyclase"/>
</dbReference>
<gene>
    <name evidence="4" type="ORF">GH811_04545</name>
</gene>
<accession>A0ABR6YUT7</accession>
<dbReference type="EMBL" id="WJBE01000003">
    <property type="protein sequence ID" value="MBC3898882.1"/>
    <property type="molecule type" value="Genomic_DNA"/>
</dbReference>
<dbReference type="InterPro" id="IPR001610">
    <property type="entry name" value="PAC"/>
</dbReference>
<dbReference type="CDD" id="cd00130">
    <property type="entry name" value="PAS"/>
    <property type="match status" value="1"/>
</dbReference>
<evidence type="ECO:0000313" key="4">
    <source>
        <dbReference type="EMBL" id="MBC3898882.1"/>
    </source>
</evidence>
<dbReference type="SMART" id="SM00267">
    <property type="entry name" value="GGDEF"/>
    <property type="match status" value="1"/>
</dbReference>
<dbReference type="PANTHER" id="PTHR45138:SF9">
    <property type="entry name" value="DIGUANYLATE CYCLASE DGCM-RELATED"/>
    <property type="match status" value="1"/>
</dbReference>
<evidence type="ECO:0000259" key="3">
    <source>
        <dbReference type="PROSITE" id="PS50887"/>
    </source>
</evidence>
<dbReference type="NCBIfam" id="TIGR00254">
    <property type="entry name" value="GGDEF"/>
    <property type="match status" value="1"/>
</dbReference>